<dbReference type="OrthoDB" id="3533065at2759"/>
<protein>
    <submittedName>
        <fullName evidence="1">Uncharacterized protein</fullName>
    </submittedName>
</protein>
<gene>
    <name evidence="1" type="ORF">BCON_0270g00090</name>
</gene>
<dbReference type="Proteomes" id="UP000297527">
    <property type="component" value="Unassembled WGS sequence"/>
</dbReference>
<name>A0A4Z1HK18_9HELO</name>
<evidence type="ECO:0000313" key="2">
    <source>
        <dbReference type="Proteomes" id="UP000297527"/>
    </source>
</evidence>
<proteinExistence type="predicted"/>
<dbReference type="AlphaFoldDB" id="A0A4Z1HK18"/>
<dbReference type="EMBL" id="PQXN01000269">
    <property type="protein sequence ID" value="TGO47612.1"/>
    <property type="molecule type" value="Genomic_DNA"/>
</dbReference>
<sequence length="80" mass="9134">MSNHAKNASEPWEYDWTAGIEAMILAMSASLKDDTRFQRYLYESEIAEEKKGAPLEIEEMKAICQKSKDDLEYQLGVACI</sequence>
<accession>A0A4Z1HK18</accession>
<organism evidence="1 2">
    <name type="scientific">Botryotinia convoluta</name>
    <dbReference type="NCBI Taxonomy" id="54673"/>
    <lineage>
        <taxon>Eukaryota</taxon>
        <taxon>Fungi</taxon>
        <taxon>Dikarya</taxon>
        <taxon>Ascomycota</taxon>
        <taxon>Pezizomycotina</taxon>
        <taxon>Leotiomycetes</taxon>
        <taxon>Helotiales</taxon>
        <taxon>Sclerotiniaceae</taxon>
        <taxon>Botryotinia</taxon>
    </lineage>
</organism>
<keyword evidence="2" id="KW-1185">Reference proteome</keyword>
<reference evidence="1 2" key="1">
    <citation type="submission" date="2017-12" db="EMBL/GenBank/DDBJ databases">
        <title>Comparative genomics of Botrytis spp.</title>
        <authorList>
            <person name="Valero-Jimenez C.A."/>
            <person name="Tapia P."/>
            <person name="Veloso J."/>
            <person name="Silva-Moreno E."/>
            <person name="Staats M."/>
            <person name="Valdes J.H."/>
            <person name="Van Kan J.A.L."/>
        </authorList>
    </citation>
    <scope>NUCLEOTIDE SEQUENCE [LARGE SCALE GENOMIC DNA]</scope>
    <source>
        <strain evidence="1 2">MUCL11595</strain>
    </source>
</reference>
<evidence type="ECO:0000313" key="1">
    <source>
        <dbReference type="EMBL" id="TGO47612.1"/>
    </source>
</evidence>
<comment type="caution">
    <text evidence="1">The sequence shown here is derived from an EMBL/GenBank/DDBJ whole genome shotgun (WGS) entry which is preliminary data.</text>
</comment>